<accession>A0A1C6SUC4</accession>
<evidence type="ECO:0000313" key="1">
    <source>
        <dbReference type="EMBL" id="SCL32942.1"/>
    </source>
</evidence>
<name>A0A1C6SUC4_9ACTN</name>
<gene>
    <name evidence="1" type="ORF">GA0070616_4595</name>
</gene>
<proteinExistence type="predicted"/>
<evidence type="ECO:0000313" key="2">
    <source>
        <dbReference type="Proteomes" id="UP000199699"/>
    </source>
</evidence>
<dbReference type="STRING" id="145857.GA0070616_4595"/>
<dbReference type="RefSeq" id="WP_091086806.1">
    <property type="nucleotide sequence ID" value="NZ_FMHT01000003.1"/>
</dbReference>
<dbReference type="AlphaFoldDB" id="A0A1C6SUC4"/>
<dbReference type="Proteomes" id="UP000199699">
    <property type="component" value="Unassembled WGS sequence"/>
</dbReference>
<dbReference type="OrthoDB" id="3885120at2"/>
<sequence length="67" mass="7214">MMAGNLPNVDVTDVVESLAISADGTYDDEMDAWWSVSHDGTALVAKLTKGGRTRHFRGEFVEVEGAS</sequence>
<protein>
    <submittedName>
        <fullName evidence="1">Uncharacterized protein</fullName>
    </submittedName>
</protein>
<keyword evidence="2" id="KW-1185">Reference proteome</keyword>
<dbReference type="EMBL" id="FMHT01000003">
    <property type="protein sequence ID" value="SCL32942.1"/>
    <property type="molecule type" value="Genomic_DNA"/>
</dbReference>
<reference evidence="1 2" key="1">
    <citation type="submission" date="2016-06" db="EMBL/GenBank/DDBJ databases">
        <authorList>
            <person name="Kjaerup R.B."/>
            <person name="Dalgaard T.S."/>
            <person name="Juul-Madsen H.R."/>
        </authorList>
    </citation>
    <scope>NUCLEOTIDE SEQUENCE [LARGE SCALE GENOMIC DNA]</scope>
    <source>
        <strain evidence="1 2">DSM 43818</strain>
    </source>
</reference>
<organism evidence="1 2">
    <name type="scientific">Micromonospora nigra</name>
    <dbReference type="NCBI Taxonomy" id="145857"/>
    <lineage>
        <taxon>Bacteria</taxon>
        <taxon>Bacillati</taxon>
        <taxon>Actinomycetota</taxon>
        <taxon>Actinomycetes</taxon>
        <taxon>Micromonosporales</taxon>
        <taxon>Micromonosporaceae</taxon>
        <taxon>Micromonospora</taxon>
    </lineage>
</organism>